<organism evidence="2 3">
    <name type="scientific">Sphingomonas parva</name>
    <dbReference type="NCBI Taxonomy" id="2555898"/>
    <lineage>
        <taxon>Bacteria</taxon>
        <taxon>Pseudomonadati</taxon>
        <taxon>Pseudomonadota</taxon>
        <taxon>Alphaproteobacteria</taxon>
        <taxon>Sphingomonadales</taxon>
        <taxon>Sphingomonadaceae</taxon>
        <taxon>Sphingomonas</taxon>
    </lineage>
</organism>
<accession>A0A4Y8ZPH1</accession>
<gene>
    <name evidence="2" type="ORF">E2493_17225</name>
</gene>
<dbReference type="InterPro" id="IPR011990">
    <property type="entry name" value="TPR-like_helical_dom_sf"/>
</dbReference>
<evidence type="ECO:0000313" key="3">
    <source>
        <dbReference type="Proteomes" id="UP000298213"/>
    </source>
</evidence>
<name>A0A4Y8ZPH1_9SPHN</name>
<dbReference type="OrthoDB" id="5523615at2"/>
<proteinExistence type="predicted"/>
<comment type="caution">
    <text evidence="2">The sequence shown here is derived from an EMBL/GenBank/DDBJ whole genome shotgun (WGS) entry which is preliminary data.</text>
</comment>
<dbReference type="AlphaFoldDB" id="A0A4Y8ZPH1"/>
<evidence type="ECO:0000256" key="1">
    <source>
        <dbReference type="SAM" id="SignalP"/>
    </source>
</evidence>
<protein>
    <recommendedName>
        <fullName evidence="4">DUF1570 domain-containing protein</fullName>
    </recommendedName>
</protein>
<dbReference type="EMBL" id="SPDV01000041">
    <property type="protein sequence ID" value="TFI57035.1"/>
    <property type="molecule type" value="Genomic_DNA"/>
</dbReference>
<evidence type="ECO:0008006" key="4">
    <source>
        <dbReference type="Google" id="ProtNLM"/>
    </source>
</evidence>
<keyword evidence="3" id="KW-1185">Reference proteome</keyword>
<dbReference type="Gene3D" id="1.25.40.10">
    <property type="entry name" value="Tetratricopeptide repeat domain"/>
    <property type="match status" value="1"/>
</dbReference>
<dbReference type="SUPFAM" id="SSF48452">
    <property type="entry name" value="TPR-like"/>
    <property type="match status" value="1"/>
</dbReference>
<feature type="signal peptide" evidence="1">
    <location>
        <begin position="1"/>
        <end position="22"/>
    </location>
</feature>
<evidence type="ECO:0000313" key="2">
    <source>
        <dbReference type="EMBL" id="TFI57035.1"/>
    </source>
</evidence>
<feature type="chain" id="PRO_5021223098" description="DUF1570 domain-containing protein" evidence="1">
    <location>
        <begin position="23"/>
        <end position="509"/>
    </location>
</feature>
<reference evidence="2 3" key="1">
    <citation type="submission" date="2019-03" db="EMBL/GenBank/DDBJ databases">
        <title>Genome sequence of Sphingomonas sp. 17J27-24.</title>
        <authorList>
            <person name="Kim M."/>
            <person name="Maeng S."/>
            <person name="Sathiyaraj S."/>
        </authorList>
    </citation>
    <scope>NUCLEOTIDE SEQUENCE [LARGE SCALE GENOMIC DNA]</scope>
    <source>
        <strain evidence="2 3">17J27-24</strain>
    </source>
</reference>
<keyword evidence="1" id="KW-0732">Signal</keyword>
<dbReference type="RefSeq" id="WP_135089327.1">
    <property type="nucleotide sequence ID" value="NZ_SPDV01000041.1"/>
</dbReference>
<sequence>MRYLPWKISALTALAVASPAPAEWREARTDHFILTIDDTEEGARDFATRLERFDAALRSLYGVPDNPDQHARPLEIYALKDGGVYGTCGYTALGCYKARPDRSLIFSMHMPGIDKKTKTGWWSSQTVLLHEYGHHFAFSNFPTAYPYWFSEGFAEFNANATFEPDGSIIIGYPANYRAEGLKSGNRLSAKQLFDPIRYRTPDLDLLYGRGWLLTHYAMLDTARKKQLAAYLEALNKGVPSLQAAEQSFGDLKQLNDALDAYAKGRLQSPLYVAPDPKPVRVTVTTLSPGQAEMLPLHIAFTVGVQKDYRLGPAMKAAKIAARFPDDAVVQTQWAVAEHHAGRLDRADKAADAALALKPDHVDALVRKGLIAVSRATKTKATDAAAWSAARAWFLKANRADPNAVMPLYLYYTSFAAADAKPTPGAVKGLMRAAALAPESTEIRVQLARQMLTDGDAATARALLQRSAFTPHRERDENLARQLVDLIDAGKVEEAKALMKAKEDEAEKED</sequence>
<dbReference type="Proteomes" id="UP000298213">
    <property type="component" value="Unassembled WGS sequence"/>
</dbReference>